<gene>
    <name evidence="2" type="ORF">ENO10_08350</name>
</gene>
<accession>A0A7C2RNT4</accession>
<dbReference type="InterPro" id="IPR017853">
    <property type="entry name" value="GH"/>
</dbReference>
<comment type="caution">
    <text evidence="2">The sequence shown here is derived from an EMBL/GenBank/DDBJ whole genome shotgun (WGS) entry which is preliminary data.</text>
</comment>
<dbReference type="Gene3D" id="3.20.20.80">
    <property type="entry name" value="Glycosidases"/>
    <property type="match status" value="1"/>
</dbReference>
<protein>
    <submittedName>
        <fullName evidence="2">Malto-oligosyltrehalose trehalohydrolase</fullName>
    </submittedName>
</protein>
<dbReference type="Proteomes" id="UP000885753">
    <property type="component" value="Unassembled WGS sequence"/>
</dbReference>
<dbReference type="PANTHER" id="PTHR43002">
    <property type="entry name" value="GLYCOGEN DEBRANCHING ENZYME"/>
    <property type="match status" value="1"/>
</dbReference>
<proteinExistence type="predicted"/>
<dbReference type="AlphaFoldDB" id="A0A7C2RNT4"/>
<feature type="non-terminal residue" evidence="2">
    <location>
        <position position="184"/>
    </location>
</feature>
<sequence length="184" mass="20984">MMRKVGAELLENGNCRFTVWSPLAENVQVLIKEWKEPVQLHKDVEGYWEAEVSNLRAGSLYKIRLDEEAEFPDPASRSQPEGVHSWSQVSNPFLHTWKDDGRISRKLNDMVIYELHVGTFTPEGTFEAIIEKLPHLKELGVNTLELMPIAQFPGNRNWGYDGVYPYATQDSYGGEAGLKNFIDT</sequence>
<name>A0A7C2RNT4_9FLAO</name>
<evidence type="ECO:0000259" key="1">
    <source>
        <dbReference type="Pfam" id="PF02922"/>
    </source>
</evidence>
<feature type="domain" description="Glycoside hydrolase family 13 N-terminal" evidence="1">
    <location>
        <begin position="5"/>
        <end position="69"/>
    </location>
</feature>
<dbReference type="Pfam" id="PF02922">
    <property type="entry name" value="CBM_48"/>
    <property type="match status" value="1"/>
</dbReference>
<dbReference type="GO" id="GO:0005975">
    <property type="term" value="P:carbohydrate metabolic process"/>
    <property type="evidence" value="ECO:0007669"/>
    <property type="project" value="InterPro"/>
</dbReference>
<organism evidence="2">
    <name type="scientific">Salinimicrobium catena</name>
    <dbReference type="NCBI Taxonomy" id="390640"/>
    <lineage>
        <taxon>Bacteria</taxon>
        <taxon>Pseudomonadati</taxon>
        <taxon>Bacteroidota</taxon>
        <taxon>Flavobacteriia</taxon>
        <taxon>Flavobacteriales</taxon>
        <taxon>Flavobacteriaceae</taxon>
        <taxon>Salinimicrobium</taxon>
    </lineage>
</organism>
<reference evidence="2" key="1">
    <citation type="journal article" date="2020" name="mSystems">
        <title>Genome- and Community-Level Interaction Insights into Carbon Utilization and Element Cycling Functions of Hydrothermarchaeota in Hydrothermal Sediment.</title>
        <authorList>
            <person name="Zhou Z."/>
            <person name="Liu Y."/>
            <person name="Xu W."/>
            <person name="Pan J."/>
            <person name="Luo Z.H."/>
            <person name="Li M."/>
        </authorList>
    </citation>
    <scope>NUCLEOTIDE SEQUENCE [LARGE SCALE GENOMIC DNA]</scope>
    <source>
        <strain evidence="2">SpSt-1235</strain>
    </source>
</reference>
<dbReference type="InterPro" id="IPR013783">
    <property type="entry name" value="Ig-like_fold"/>
</dbReference>
<dbReference type="Gene3D" id="2.60.40.10">
    <property type="entry name" value="Immunoglobulins"/>
    <property type="match status" value="1"/>
</dbReference>
<dbReference type="GO" id="GO:0004553">
    <property type="term" value="F:hydrolase activity, hydrolyzing O-glycosyl compounds"/>
    <property type="evidence" value="ECO:0007669"/>
    <property type="project" value="InterPro"/>
</dbReference>
<dbReference type="SUPFAM" id="SSF51445">
    <property type="entry name" value="(Trans)glycosidases"/>
    <property type="match status" value="1"/>
</dbReference>
<evidence type="ECO:0000313" key="2">
    <source>
        <dbReference type="EMBL" id="HER41216.1"/>
    </source>
</evidence>
<dbReference type="CDD" id="cd02853">
    <property type="entry name" value="E_set_MTHase_like_N"/>
    <property type="match status" value="1"/>
</dbReference>
<dbReference type="InterPro" id="IPR004193">
    <property type="entry name" value="Glyco_hydro_13_N"/>
</dbReference>
<dbReference type="EMBL" id="DSEE01000601">
    <property type="protein sequence ID" value="HER41216.1"/>
    <property type="molecule type" value="Genomic_DNA"/>
</dbReference>